<evidence type="ECO:0000313" key="4">
    <source>
        <dbReference type="Proteomes" id="UP000680866"/>
    </source>
</evidence>
<dbReference type="CDD" id="cd06558">
    <property type="entry name" value="crotonase-like"/>
    <property type="match status" value="1"/>
</dbReference>
<organism evidence="3 4">
    <name type="scientific">Polymorphospora rubra</name>
    <dbReference type="NCBI Taxonomy" id="338584"/>
    <lineage>
        <taxon>Bacteria</taxon>
        <taxon>Bacillati</taxon>
        <taxon>Actinomycetota</taxon>
        <taxon>Actinomycetes</taxon>
        <taxon>Micromonosporales</taxon>
        <taxon>Micromonosporaceae</taxon>
        <taxon>Polymorphospora</taxon>
    </lineage>
</organism>
<dbReference type="PANTHER" id="PTHR43802:SF1">
    <property type="entry name" value="IP11341P-RELATED"/>
    <property type="match status" value="1"/>
</dbReference>
<dbReference type="KEGG" id="pry:Prubr_51250"/>
<dbReference type="GO" id="GO:0003824">
    <property type="term" value="F:catalytic activity"/>
    <property type="evidence" value="ECO:0007669"/>
    <property type="project" value="InterPro"/>
</dbReference>
<dbReference type="AlphaFoldDB" id="A0A810N6I0"/>
<accession>A0A810N6I0</accession>
<dbReference type="SUPFAM" id="SSF52096">
    <property type="entry name" value="ClpP/crotonase"/>
    <property type="match status" value="1"/>
</dbReference>
<evidence type="ECO:0000313" key="3">
    <source>
        <dbReference type="EMBL" id="BCJ68104.1"/>
    </source>
</evidence>
<name>A0A810N6I0_9ACTN</name>
<dbReference type="PANTHER" id="PTHR43802">
    <property type="entry name" value="ENOYL-COA HYDRATASE"/>
    <property type="match status" value="1"/>
</dbReference>
<evidence type="ECO:0000256" key="1">
    <source>
        <dbReference type="ARBA" id="ARBA00005254"/>
    </source>
</evidence>
<comment type="similarity">
    <text evidence="1 2">Belongs to the enoyl-CoA hydratase/isomerase family.</text>
</comment>
<evidence type="ECO:0000256" key="2">
    <source>
        <dbReference type="RuleBase" id="RU003707"/>
    </source>
</evidence>
<sequence>MVSGVDAYGEIKYEVADRIATISLNRPDTRNGYTVRMADELAHAFDRADHDDDVRVVVFTGAGEHFCAGLDLSISEFDTPADGEAGDWDEPAGRCSMRIYAMNKPVIAAIRGAAVGAGATIVLPADYRLAATDARFGYVFSRRGIYAEGASAWFLPRLVGMGRALDWMISGRAFDAAEALDAGLVHSVHEPEQLLDKAYQLARTIIATTAPVSVAVIRQLLYRMSALDSPYPVQRLDSRLAADSLDSADAREGFDSFRQRREPAFPGRVSTDLPGYLPWENVPRARRDSE</sequence>
<dbReference type="InterPro" id="IPR014748">
    <property type="entry name" value="Enoyl-CoA_hydra_C"/>
</dbReference>
<dbReference type="Proteomes" id="UP000680866">
    <property type="component" value="Chromosome"/>
</dbReference>
<dbReference type="InterPro" id="IPR001753">
    <property type="entry name" value="Enoyl-CoA_hydra/iso"/>
</dbReference>
<dbReference type="EMBL" id="AP023359">
    <property type="protein sequence ID" value="BCJ68104.1"/>
    <property type="molecule type" value="Genomic_DNA"/>
</dbReference>
<dbReference type="NCBIfam" id="NF006109">
    <property type="entry name" value="PRK08260.1"/>
    <property type="match status" value="1"/>
</dbReference>
<protein>
    <submittedName>
        <fullName evidence="3">Enoyl-CoA hydratase</fullName>
    </submittedName>
</protein>
<dbReference type="Pfam" id="PF00378">
    <property type="entry name" value="ECH_1"/>
    <property type="match status" value="1"/>
</dbReference>
<proteinExistence type="inferred from homology"/>
<keyword evidence="4" id="KW-1185">Reference proteome</keyword>
<dbReference type="InterPro" id="IPR029045">
    <property type="entry name" value="ClpP/crotonase-like_dom_sf"/>
</dbReference>
<dbReference type="InterPro" id="IPR018376">
    <property type="entry name" value="Enoyl-CoA_hyd/isom_CS"/>
</dbReference>
<gene>
    <name evidence="3" type="primary">paaG_5</name>
    <name evidence="3" type="ORF">Prubr_51250</name>
</gene>
<dbReference type="Gene3D" id="1.10.12.10">
    <property type="entry name" value="Lyase 2-enoyl-coa Hydratase, Chain A, domain 2"/>
    <property type="match status" value="1"/>
</dbReference>
<dbReference type="Gene3D" id="3.90.226.10">
    <property type="entry name" value="2-enoyl-CoA Hydratase, Chain A, domain 1"/>
    <property type="match status" value="1"/>
</dbReference>
<reference evidence="3" key="1">
    <citation type="submission" date="2020-08" db="EMBL/GenBank/DDBJ databases">
        <title>Whole genome shotgun sequence of Polymorphospora rubra NBRC 101157.</title>
        <authorList>
            <person name="Komaki H."/>
            <person name="Tamura T."/>
        </authorList>
    </citation>
    <scope>NUCLEOTIDE SEQUENCE</scope>
    <source>
        <strain evidence="3">NBRC 101157</strain>
    </source>
</reference>
<dbReference type="PROSITE" id="PS00166">
    <property type="entry name" value="ENOYL_COA_HYDRATASE"/>
    <property type="match status" value="1"/>
</dbReference>